<dbReference type="InParanoid" id="A0A2P5HIG7"/>
<evidence type="ECO:0000313" key="2">
    <source>
        <dbReference type="Proteomes" id="UP000094444"/>
    </source>
</evidence>
<comment type="caution">
    <text evidence="1">The sequence shown here is derived from an EMBL/GenBank/DDBJ whole genome shotgun (WGS) entry which is preliminary data.</text>
</comment>
<proteinExistence type="predicted"/>
<dbReference type="OrthoDB" id="5238902at2759"/>
<dbReference type="EMBL" id="MAVT02001834">
    <property type="protein sequence ID" value="POS70051.1"/>
    <property type="molecule type" value="Genomic_DNA"/>
</dbReference>
<dbReference type="Proteomes" id="UP000094444">
    <property type="component" value="Unassembled WGS sequence"/>
</dbReference>
<accession>A0A2P5HIG7</accession>
<sequence length="160" mass="19414">MTTYARTVNNYVDSRRSGLDTDRRTYPACQAPYISPEWFDMLQQYYGEIDKLRQDWALEVLGRKMIVGFYFDHLRSEDAYFTDWPTRDRGSIKTLPKRLQTHFRAKKMRLWYYWEFHVKRGILPLRWGPLQDHYMGLRRKIELKYAFLGRLGFADLGKNR</sequence>
<organism evidence="1 2">
    <name type="scientific">Diaporthe helianthi</name>
    <dbReference type="NCBI Taxonomy" id="158607"/>
    <lineage>
        <taxon>Eukaryota</taxon>
        <taxon>Fungi</taxon>
        <taxon>Dikarya</taxon>
        <taxon>Ascomycota</taxon>
        <taxon>Pezizomycotina</taxon>
        <taxon>Sordariomycetes</taxon>
        <taxon>Sordariomycetidae</taxon>
        <taxon>Diaporthales</taxon>
        <taxon>Diaporthaceae</taxon>
        <taxon>Diaporthe</taxon>
    </lineage>
</organism>
<gene>
    <name evidence="1" type="ORF">DHEL01_v211556</name>
</gene>
<reference evidence="1" key="1">
    <citation type="submission" date="2017-09" db="EMBL/GenBank/DDBJ databases">
        <title>Polyketide synthases of a Diaporthe helianthi virulent isolate.</title>
        <authorList>
            <person name="Baroncelli R."/>
        </authorList>
    </citation>
    <scope>NUCLEOTIDE SEQUENCE [LARGE SCALE GENOMIC DNA]</scope>
    <source>
        <strain evidence="1">7/96</strain>
    </source>
</reference>
<dbReference type="AlphaFoldDB" id="A0A2P5HIG7"/>
<evidence type="ECO:0000313" key="1">
    <source>
        <dbReference type="EMBL" id="POS70051.1"/>
    </source>
</evidence>
<keyword evidence="2" id="KW-1185">Reference proteome</keyword>
<protein>
    <submittedName>
        <fullName evidence="1">Uncharacterized protein</fullName>
    </submittedName>
</protein>
<name>A0A2P5HIG7_DIAHE</name>